<dbReference type="InterPro" id="IPR013785">
    <property type="entry name" value="Aldolase_TIM"/>
</dbReference>
<proteinExistence type="predicted"/>
<keyword evidence="5" id="KW-0822">Tryptophan biosynthesis</keyword>
<evidence type="ECO:0000256" key="6">
    <source>
        <dbReference type="ARBA" id="ARBA00023141"/>
    </source>
</evidence>
<accession>A0A9D5Q4V4</accession>
<dbReference type="PANTHER" id="PTHR43406">
    <property type="entry name" value="TRYPTOPHAN SYNTHASE, ALPHA CHAIN"/>
    <property type="match status" value="1"/>
</dbReference>
<protein>
    <recommendedName>
        <fullName evidence="3">tryptophan synthase</fullName>
        <ecNumber evidence="3">4.2.1.20</ecNumber>
    </recommendedName>
</protein>
<keyword evidence="4" id="KW-0028">Amino-acid biosynthesis</keyword>
<sequence>LVSPNTPPERVERITQLTNSFIYAVSVTGVTGERDQLPPATSEFLSRLRRAADCPVLVGFGVSTPEIARQMCQFSDGIIIGSAVIRRIAAQPDFTSAREHVFAFVQQIKEAISH</sequence>
<dbReference type="EC" id="4.2.1.20" evidence="3"/>
<evidence type="ECO:0000313" key="10">
    <source>
        <dbReference type="Proteomes" id="UP000649604"/>
    </source>
</evidence>
<dbReference type="Proteomes" id="UP000649604">
    <property type="component" value="Unassembled WGS sequence"/>
</dbReference>
<reference evidence="9" key="1">
    <citation type="submission" date="2019-11" db="EMBL/GenBank/DDBJ databases">
        <title>Microbial mats filling the niche in hypersaline microbial mats.</title>
        <authorList>
            <person name="Wong H.L."/>
            <person name="Macleod F.I."/>
            <person name="White R.A. III"/>
            <person name="Burns B.P."/>
        </authorList>
    </citation>
    <scope>NUCLEOTIDE SEQUENCE</scope>
    <source>
        <strain evidence="9">Rbin_158</strain>
    </source>
</reference>
<dbReference type="PANTHER" id="PTHR43406:SF1">
    <property type="entry name" value="TRYPTOPHAN SYNTHASE ALPHA CHAIN, CHLOROPLASTIC"/>
    <property type="match status" value="1"/>
</dbReference>
<keyword evidence="6" id="KW-0057">Aromatic amino acid biosynthesis</keyword>
<evidence type="ECO:0000256" key="3">
    <source>
        <dbReference type="ARBA" id="ARBA00012043"/>
    </source>
</evidence>
<dbReference type="InterPro" id="IPR011060">
    <property type="entry name" value="RibuloseP-bd_barrel"/>
</dbReference>
<evidence type="ECO:0000313" key="9">
    <source>
        <dbReference type="EMBL" id="MBD3323683.1"/>
    </source>
</evidence>
<dbReference type="EMBL" id="WJJP01000117">
    <property type="protein sequence ID" value="MBD3323683.1"/>
    <property type="molecule type" value="Genomic_DNA"/>
</dbReference>
<organism evidence="9 10">
    <name type="scientific">candidate division KSB3 bacterium</name>
    <dbReference type="NCBI Taxonomy" id="2044937"/>
    <lineage>
        <taxon>Bacteria</taxon>
        <taxon>candidate division KSB3</taxon>
    </lineage>
</organism>
<comment type="pathway">
    <text evidence="1">Amino-acid biosynthesis; L-tryptophan biosynthesis; L-tryptophan from chorismate: step 5/5.</text>
</comment>
<comment type="catalytic activity">
    <reaction evidence="8">
        <text>(1S,2R)-1-C-(indol-3-yl)glycerol 3-phosphate + L-serine = D-glyceraldehyde 3-phosphate + L-tryptophan + H2O</text>
        <dbReference type="Rhea" id="RHEA:10532"/>
        <dbReference type="ChEBI" id="CHEBI:15377"/>
        <dbReference type="ChEBI" id="CHEBI:33384"/>
        <dbReference type="ChEBI" id="CHEBI:57912"/>
        <dbReference type="ChEBI" id="CHEBI:58866"/>
        <dbReference type="ChEBI" id="CHEBI:59776"/>
        <dbReference type="EC" id="4.2.1.20"/>
    </reaction>
</comment>
<evidence type="ECO:0000256" key="7">
    <source>
        <dbReference type="ARBA" id="ARBA00023239"/>
    </source>
</evidence>
<dbReference type="Pfam" id="PF00290">
    <property type="entry name" value="Trp_syntA"/>
    <property type="match status" value="1"/>
</dbReference>
<dbReference type="Gene3D" id="3.20.20.70">
    <property type="entry name" value="Aldolase class I"/>
    <property type="match status" value="1"/>
</dbReference>
<dbReference type="SUPFAM" id="SSF51366">
    <property type="entry name" value="Ribulose-phoshate binding barrel"/>
    <property type="match status" value="1"/>
</dbReference>
<evidence type="ECO:0000256" key="8">
    <source>
        <dbReference type="ARBA" id="ARBA00049047"/>
    </source>
</evidence>
<evidence type="ECO:0000256" key="4">
    <source>
        <dbReference type="ARBA" id="ARBA00022605"/>
    </source>
</evidence>
<name>A0A9D5Q4V4_9BACT</name>
<comment type="subunit">
    <text evidence="2">Tetramer of two alpha and two beta chains.</text>
</comment>
<dbReference type="GO" id="GO:0005829">
    <property type="term" value="C:cytosol"/>
    <property type="evidence" value="ECO:0007669"/>
    <property type="project" value="TreeGrafter"/>
</dbReference>
<evidence type="ECO:0000256" key="2">
    <source>
        <dbReference type="ARBA" id="ARBA00011270"/>
    </source>
</evidence>
<comment type="caution">
    <text evidence="9">The sequence shown here is derived from an EMBL/GenBank/DDBJ whole genome shotgun (WGS) entry which is preliminary data.</text>
</comment>
<keyword evidence="7" id="KW-0456">Lyase</keyword>
<feature type="non-terminal residue" evidence="9">
    <location>
        <position position="1"/>
    </location>
</feature>
<dbReference type="GO" id="GO:0004834">
    <property type="term" value="F:tryptophan synthase activity"/>
    <property type="evidence" value="ECO:0007669"/>
    <property type="project" value="UniProtKB-EC"/>
</dbReference>
<evidence type="ECO:0000256" key="5">
    <source>
        <dbReference type="ARBA" id="ARBA00022822"/>
    </source>
</evidence>
<gene>
    <name evidence="9" type="ORF">GF339_03805</name>
</gene>
<dbReference type="CDD" id="cd04724">
    <property type="entry name" value="Tryptophan_synthase_alpha"/>
    <property type="match status" value="1"/>
</dbReference>
<dbReference type="AlphaFoldDB" id="A0A9D5Q4V4"/>
<dbReference type="InterPro" id="IPR002028">
    <property type="entry name" value="Trp_synthase_suA"/>
</dbReference>
<evidence type="ECO:0000256" key="1">
    <source>
        <dbReference type="ARBA" id="ARBA00004733"/>
    </source>
</evidence>